<keyword evidence="3 8" id="KW-0808">Transferase</keyword>
<evidence type="ECO:0000256" key="4">
    <source>
        <dbReference type="ARBA" id="ARBA00022692"/>
    </source>
</evidence>
<feature type="domain" description="Palmitoyltransferase DHHC" evidence="9">
    <location>
        <begin position="125"/>
        <end position="240"/>
    </location>
</feature>
<comment type="catalytic activity">
    <reaction evidence="8">
        <text>L-cysteinyl-[protein] + hexadecanoyl-CoA = S-hexadecanoyl-L-cysteinyl-[protein] + CoA</text>
        <dbReference type="Rhea" id="RHEA:36683"/>
        <dbReference type="Rhea" id="RHEA-COMP:10131"/>
        <dbReference type="Rhea" id="RHEA-COMP:11032"/>
        <dbReference type="ChEBI" id="CHEBI:29950"/>
        <dbReference type="ChEBI" id="CHEBI:57287"/>
        <dbReference type="ChEBI" id="CHEBI:57379"/>
        <dbReference type="ChEBI" id="CHEBI:74151"/>
        <dbReference type="EC" id="2.3.1.225"/>
    </reaction>
</comment>
<comment type="domain">
    <text evidence="8">The DHHC domain is required for palmitoyltransferase activity.</text>
</comment>
<evidence type="ECO:0000259" key="9">
    <source>
        <dbReference type="Pfam" id="PF01529"/>
    </source>
</evidence>
<dbReference type="PANTHER" id="PTHR22883">
    <property type="entry name" value="ZINC FINGER DHHC DOMAIN CONTAINING PROTEIN"/>
    <property type="match status" value="1"/>
</dbReference>
<evidence type="ECO:0000256" key="7">
    <source>
        <dbReference type="ARBA" id="ARBA00023315"/>
    </source>
</evidence>
<dbReference type="InterPro" id="IPR001594">
    <property type="entry name" value="Palmitoyltrfase_DHHC"/>
</dbReference>
<name>A0ABP1G9F6_9CHLO</name>
<evidence type="ECO:0000256" key="3">
    <source>
        <dbReference type="ARBA" id="ARBA00022679"/>
    </source>
</evidence>
<evidence type="ECO:0000256" key="6">
    <source>
        <dbReference type="ARBA" id="ARBA00023136"/>
    </source>
</evidence>
<keyword evidence="7 8" id="KW-0012">Acyltransferase</keyword>
<comment type="similarity">
    <text evidence="2 8">Belongs to the DHHC palmitoyltransferase family.</text>
</comment>
<evidence type="ECO:0000256" key="2">
    <source>
        <dbReference type="ARBA" id="ARBA00008574"/>
    </source>
</evidence>
<dbReference type="InterPro" id="IPR039859">
    <property type="entry name" value="PFA4/ZDH16/20/ERF2-like"/>
</dbReference>
<keyword evidence="5 8" id="KW-1133">Transmembrane helix</keyword>
<keyword evidence="6 8" id="KW-0472">Membrane</keyword>
<organism evidence="10 11">
    <name type="scientific">Coccomyxa viridis</name>
    <dbReference type="NCBI Taxonomy" id="1274662"/>
    <lineage>
        <taxon>Eukaryota</taxon>
        <taxon>Viridiplantae</taxon>
        <taxon>Chlorophyta</taxon>
        <taxon>core chlorophytes</taxon>
        <taxon>Trebouxiophyceae</taxon>
        <taxon>Trebouxiophyceae incertae sedis</taxon>
        <taxon>Coccomyxaceae</taxon>
        <taxon>Coccomyxa</taxon>
    </lineage>
</organism>
<evidence type="ECO:0000256" key="1">
    <source>
        <dbReference type="ARBA" id="ARBA00004141"/>
    </source>
</evidence>
<dbReference type="EMBL" id="CAXHTA020000017">
    <property type="protein sequence ID" value="CAL5227184.1"/>
    <property type="molecule type" value="Genomic_DNA"/>
</dbReference>
<dbReference type="PROSITE" id="PS50216">
    <property type="entry name" value="DHHC"/>
    <property type="match status" value="1"/>
</dbReference>
<comment type="subcellular location">
    <subcellularLocation>
        <location evidence="1">Membrane</location>
        <topology evidence="1">Multi-pass membrane protein</topology>
    </subcellularLocation>
</comment>
<protein>
    <recommendedName>
        <fullName evidence="8">S-acyltransferase</fullName>
        <ecNumber evidence="8">2.3.1.225</ecNumber>
    </recommendedName>
    <alternativeName>
        <fullName evidence="8">Palmitoyltransferase</fullName>
    </alternativeName>
</protein>
<evidence type="ECO:0000256" key="8">
    <source>
        <dbReference type="RuleBase" id="RU079119"/>
    </source>
</evidence>
<proteinExistence type="inferred from homology"/>
<evidence type="ECO:0000256" key="5">
    <source>
        <dbReference type="ARBA" id="ARBA00022989"/>
    </source>
</evidence>
<feature type="transmembrane region" description="Helical" evidence="8">
    <location>
        <begin position="209"/>
        <end position="231"/>
    </location>
</feature>
<keyword evidence="11" id="KW-1185">Reference proteome</keyword>
<feature type="transmembrane region" description="Helical" evidence="8">
    <location>
        <begin position="170"/>
        <end position="189"/>
    </location>
</feature>
<keyword evidence="4 8" id="KW-0812">Transmembrane</keyword>
<evidence type="ECO:0000313" key="10">
    <source>
        <dbReference type="EMBL" id="CAL5227184.1"/>
    </source>
</evidence>
<reference evidence="10 11" key="1">
    <citation type="submission" date="2024-06" db="EMBL/GenBank/DDBJ databases">
        <authorList>
            <person name="Kraege A."/>
            <person name="Thomma B."/>
        </authorList>
    </citation>
    <scope>NUCLEOTIDE SEQUENCE [LARGE SCALE GENOMIC DNA]</scope>
</reference>
<evidence type="ECO:0000313" key="11">
    <source>
        <dbReference type="Proteomes" id="UP001497392"/>
    </source>
</evidence>
<comment type="caution">
    <text evidence="10">The sequence shown here is derived from an EMBL/GenBank/DDBJ whole genome shotgun (WGS) entry which is preliminary data.</text>
</comment>
<feature type="transmembrane region" description="Helical" evidence="8">
    <location>
        <begin position="28"/>
        <end position="48"/>
    </location>
</feature>
<feature type="transmembrane region" description="Helical" evidence="8">
    <location>
        <begin position="54"/>
        <end position="76"/>
    </location>
</feature>
<sequence length="296" mass="33015">MNNPTVGHLGSASNPINQDRKWTAKKSYPLSLGAYVLALTVSAFAEGIRGLPWWYQLATAIACVLTLLFLAITYSIDPGVIPWSSTRDPLIAILDDPASDFADRENYQKDWLGQWMRQRPEGHWEKYCSTCNIWRPPRASHCNTCGFCMDRFDHHCAVVGNCVAQNNHRFFVAMLIFGQLGCLLLTAGASWKLKHMGFPVDCDWRDPEIYILLILDIIYAYNALMLLFGLAHCCSLLCDVTTKDLSAGRTLCVEPPCMGARSLPNLIGSWKRVCCGPVRLKQTAGDKLLLDGQAQV</sequence>
<gene>
    <name evidence="10" type="primary">g10099</name>
    <name evidence="10" type="ORF">VP750_LOCUS9090</name>
</gene>
<accession>A0ABP1G9F6</accession>
<dbReference type="Proteomes" id="UP001497392">
    <property type="component" value="Unassembled WGS sequence"/>
</dbReference>
<dbReference type="Pfam" id="PF01529">
    <property type="entry name" value="DHHC"/>
    <property type="match status" value="1"/>
</dbReference>
<dbReference type="EC" id="2.3.1.225" evidence="8"/>